<keyword evidence="2" id="KW-1185">Reference proteome</keyword>
<dbReference type="EMBL" id="JAIXNE010000007">
    <property type="protein sequence ID" value="MCA6078821.1"/>
    <property type="molecule type" value="Genomic_DNA"/>
</dbReference>
<evidence type="ECO:0000313" key="1">
    <source>
        <dbReference type="EMBL" id="MCA6078821.1"/>
    </source>
</evidence>
<evidence type="ECO:0000313" key="2">
    <source>
        <dbReference type="Proteomes" id="UP001139409"/>
    </source>
</evidence>
<comment type="caution">
    <text evidence="1">The sequence shown here is derived from an EMBL/GenBank/DDBJ whole genome shotgun (WGS) entry which is preliminary data.</text>
</comment>
<accession>A0A9X1HWA1</accession>
<name>A0A9X1HWA1_9BACT</name>
<protein>
    <submittedName>
        <fullName evidence="1">Uncharacterized protein</fullName>
    </submittedName>
</protein>
<dbReference type="Proteomes" id="UP001139409">
    <property type="component" value="Unassembled WGS sequence"/>
</dbReference>
<dbReference type="AlphaFoldDB" id="A0A9X1HWA1"/>
<sequence>MRRSILIICLCFFGCSKSDNTISGTWITEYNKTYIFSDDLSKSTVLNDTSKNEYILVWMNDSIFYPKYVVRNERTRNLPNGVDTVNLSPLKVSILSKDSMVLSNYDGSGNPIRLKRVE</sequence>
<organism evidence="1 2">
    <name type="scientific">Fulvivirga sedimenti</name>
    <dbReference type="NCBI Taxonomy" id="2879465"/>
    <lineage>
        <taxon>Bacteria</taxon>
        <taxon>Pseudomonadati</taxon>
        <taxon>Bacteroidota</taxon>
        <taxon>Cytophagia</taxon>
        <taxon>Cytophagales</taxon>
        <taxon>Fulvivirgaceae</taxon>
        <taxon>Fulvivirga</taxon>
    </lineage>
</organism>
<proteinExistence type="predicted"/>
<gene>
    <name evidence="1" type="ORF">LDX50_28360</name>
</gene>
<dbReference type="RefSeq" id="WP_225699682.1">
    <property type="nucleotide sequence ID" value="NZ_JAIXNE010000007.1"/>
</dbReference>
<reference evidence="1" key="1">
    <citation type="submission" date="2021-09" db="EMBL/GenBank/DDBJ databases">
        <title>Fulvivirga sp. isolated from coastal sediment.</title>
        <authorList>
            <person name="Yu H."/>
        </authorList>
    </citation>
    <scope>NUCLEOTIDE SEQUENCE</scope>
    <source>
        <strain evidence="1">1062</strain>
    </source>
</reference>